<dbReference type="InterPro" id="IPR041569">
    <property type="entry name" value="AAA_lid_3"/>
</dbReference>
<reference evidence="8 9" key="1">
    <citation type="submission" date="2014-03" db="EMBL/GenBank/DDBJ databases">
        <title>The genome of Kluyveromyces dobzhanskii.</title>
        <authorList>
            <person name="Nystedt B."/>
            <person name="Astrom S."/>
        </authorList>
    </citation>
    <scope>NUCLEOTIDE SEQUENCE [LARGE SCALE GENOMIC DNA]</scope>
    <source>
        <strain evidence="8 9">CBS 2104</strain>
    </source>
</reference>
<evidence type="ECO:0000256" key="4">
    <source>
        <dbReference type="ARBA" id="ARBA00022840"/>
    </source>
</evidence>
<dbReference type="GO" id="GO:0016887">
    <property type="term" value="F:ATP hydrolysis activity"/>
    <property type="evidence" value="ECO:0007669"/>
    <property type="project" value="InterPro"/>
</dbReference>
<dbReference type="InterPro" id="IPR027417">
    <property type="entry name" value="P-loop_NTPase"/>
</dbReference>
<dbReference type="AlphaFoldDB" id="A0A0A8KZX2"/>
<evidence type="ECO:0000256" key="2">
    <source>
        <dbReference type="ARBA" id="ARBA00022741"/>
    </source>
</evidence>
<dbReference type="Pfam" id="PF17862">
    <property type="entry name" value="AAA_lid_3"/>
    <property type="match status" value="1"/>
</dbReference>
<gene>
    <name evidence="8" type="ORF">KLDO_g595</name>
</gene>
<dbReference type="GO" id="GO:0140567">
    <property type="term" value="F:membrane protein dislocase activity"/>
    <property type="evidence" value="ECO:0007669"/>
    <property type="project" value="UniProtKB-ARBA"/>
</dbReference>
<evidence type="ECO:0000313" key="8">
    <source>
        <dbReference type="EMBL" id="CDO92275.1"/>
    </source>
</evidence>
<dbReference type="PROSITE" id="PS00674">
    <property type="entry name" value="AAA"/>
    <property type="match status" value="1"/>
</dbReference>
<sequence>MAPKIDLKTITDLSVLFGTAISVYYLVNRLLAEAEGGPMSGNSKDNKERQSLVWQRLCAVNPELDDISLSSYERSVLASVITPQDIDVSFKDIGGLEGVIEELTESVIYPLTSPEIFSESSLLEAPKGVLLYGPPGCGKTMIAKALAHESGANFISIRMSSIMDKWYGESNKIVDAMFSLANKIQPCIIFIDEIDSFLRQRASSDHEVTAMLKAEFMTLWDGLTSNGKVMVLGATNRINDIDSAFLRRLPKRFPVALPNAEQRHKILKVLLKDTNVDPRDFDLDYIVQCTAQMSGSDLRELCRDAALTAAREYIKEKRKITETGQIDNISRLKMRPLVNGDFVKNLKVDASATFSRAALD</sequence>
<evidence type="ECO:0000313" key="9">
    <source>
        <dbReference type="Proteomes" id="UP000031516"/>
    </source>
</evidence>
<dbReference type="SUPFAM" id="SSF52540">
    <property type="entry name" value="P-loop containing nucleoside triphosphate hydrolases"/>
    <property type="match status" value="1"/>
</dbReference>
<dbReference type="PANTHER" id="PTHR45644">
    <property type="entry name" value="AAA ATPASE, PUTATIVE (AFU_ORTHOLOGUE AFUA_2G12920)-RELATED-RELATED"/>
    <property type="match status" value="1"/>
</dbReference>
<dbReference type="Pfam" id="PF00004">
    <property type="entry name" value="AAA"/>
    <property type="match status" value="1"/>
</dbReference>
<evidence type="ECO:0000259" key="7">
    <source>
        <dbReference type="SMART" id="SM00382"/>
    </source>
</evidence>
<keyword evidence="2 6" id="KW-0547">Nucleotide-binding</keyword>
<organism evidence="8 9">
    <name type="scientific">Kluyveromyces dobzhanskii CBS 2104</name>
    <dbReference type="NCBI Taxonomy" id="1427455"/>
    <lineage>
        <taxon>Eukaryota</taxon>
        <taxon>Fungi</taxon>
        <taxon>Dikarya</taxon>
        <taxon>Ascomycota</taxon>
        <taxon>Saccharomycotina</taxon>
        <taxon>Saccharomycetes</taxon>
        <taxon>Saccharomycetales</taxon>
        <taxon>Saccharomycetaceae</taxon>
        <taxon>Kluyveromyces</taxon>
    </lineage>
</organism>
<dbReference type="FunFam" id="3.40.50.300:FF:000538">
    <property type="entry name" value="ATPase family AAA domain-containing protein 1"/>
    <property type="match status" value="1"/>
</dbReference>
<proteinExistence type="inferred from homology"/>
<comment type="caution">
    <text evidence="8">The sequence shown here is derived from an EMBL/GenBank/DDBJ whole genome shotgun (WGS) entry which is preliminary data.</text>
</comment>
<keyword evidence="5" id="KW-0496">Mitochondrion</keyword>
<dbReference type="InterPro" id="IPR003960">
    <property type="entry name" value="ATPase_AAA_CS"/>
</dbReference>
<dbReference type="SMART" id="SM00382">
    <property type="entry name" value="AAA"/>
    <property type="match status" value="1"/>
</dbReference>
<dbReference type="InterPro" id="IPR003959">
    <property type="entry name" value="ATPase_AAA_core"/>
</dbReference>
<keyword evidence="3" id="KW-1000">Mitochondrion outer membrane</keyword>
<dbReference type="GO" id="GO:0005741">
    <property type="term" value="C:mitochondrial outer membrane"/>
    <property type="evidence" value="ECO:0007669"/>
    <property type="project" value="UniProtKB-SubCell"/>
</dbReference>
<dbReference type="PANTHER" id="PTHR45644:SF3">
    <property type="entry name" value="FI08533P-RELATED"/>
    <property type="match status" value="1"/>
</dbReference>
<feature type="domain" description="AAA+ ATPase" evidence="7">
    <location>
        <begin position="125"/>
        <end position="259"/>
    </location>
</feature>
<evidence type="ECO:0000256" key="1">
    <source>
        <dbReference type="ARBA" id="ARBA00004572"/>
    </source>
</evidence>
<keyword evidence="3" id="KW-0472">Membrane</keyword>
<protein>
    <submittedName>
        <fullName evidence="8">WGS project CCBQ000000000 data, contig 00016</fullName>
    </submittedName>
</protein>
<dbReference type="GO" id="GO:0140570">
    <property type="term" value="P:extraction of mislocalized protein from mitochondrial outer membrane"/>
    <property type="evidence" value="ECO:0007669"/>
    <property type="project" value="TreeGrafter"/>
</dbReference>
<dbReference type="GO" id="GO:0005524">
    <property type="term" value="F:ATP binding"/>
    <property type="evidence" value="ECO:0007669"/>
    <property type="project" value="UniProtKB-KW"/>
</dbReference>
<evidence type="ECO:0000256" key="3">
    <source>
        <dbReference type="ARBA" id="ARBA00022787"/>
    </source>
</evidence>
<dbReference type="Gene3D" id="3.40.50.300">
    <property type="entry name" value="P-loop containing nucleotide triphosphate hydrolases"/>
    <property type="match status" value="1"/>
</dbReference>
<dbReference type="Proteomes" id="UP000031516">
    <property type="component" value="Unassembled WGS sequence"/>
</dbReference>
<dbReference type="InterPro" id="IPR051701">
    <property type="entry name" value="Mito_OM_Translocase_MSP1"/>
</dbReference>
<keyword evidence="9" id="KW-1185">Reference proteome</keyword>
<dbReference type="InterPro" id="IPR003593">
    <property type="entry name" value="AAA+_ATPase"/>
</dbReference>
<dbReference type="EMBL" id="CCBQ010000012">
    <property type="protein sequence ID" value="CDO92275.1"/>
    <property type="molecule type" value="Genomic_DNA"/>
</dbReference>
<evidence type="ECO:0000256" key="6">
    <source>
        <dbReference type="RuleBase" id="RU003651"/>
    </source>
</evidence>
<evidence type="ECO:0000256" key="5">
    <source>
        <dbReference type="ARBA" id="ARBA00023128"/>
    </source>
</evidence>
<comment type="subcellular location">
    <subcellularLocation>
        <location evidence="1">Mitochondrion outer membrane</location>
        <topology evidence="1">Single-pass membrane protein</topology>
    </subcellularLocation>
</comment>
<accession>A0A0A8KZX2</accession>
<name>A0A0A8KZX2_9SACH</name>
<dbReference type="OrthoDB" id="10254455at2759"/>
<comment type="similarity">
    <text evidence="6">Belongs to the AAA ATPase family.</text>
</comment>
<keyword evidence="4 6" id="KW-0067">ATP-binding</keyword>
<dbReference type="Gene3D" id="1.10.8.60">
    <property type="match status" value="1"/>
</dbReference>